<feature type="transmembrane region" description="Helical" evidence="7">
    <location>
        <begin position="256"/>
        <end position="278"/>
    </location>
</feature>
<feature type="domain" description="RDD" evidence="8">
    <location>
        <begin position="143"/>
        <end position="297"/>
    </location>
</feature>
<dbReference type="RefSeq" id="WP_286346110.1">
    <property type="nucleotide sequence ID" value="NZ_AP027732.1"/>
</dbReference>
<evidence type="ECO:0000256" key="3">
    <source>
        <dbReference type="ARBA" id="ARBA00022692"/>
    </source>
</evidence>
<evidence type="ECO:0000313" key="9">
    <source>
        <dbReference type="EMBL" id="BDZ49291.1"/>
    </source>
</evidence>
<comment type="subcellular location">
    <subcellularLocation>
        <location evidence="1">Cell membrane</location>
        <topology evidence="1">Multi-pass membrane protein</topology>
    </subcellularLocation>
</comment>
<feature type="compositionally biased region" description="Low complexity" evidence="6">
    <location>
        <begin position="91"/>
        <end position="108"/>
    </location>
</feature>
<sequence>MTDSVTTDSTGAPVKPRFCSACGTPASSGAFCASCGTALTAVAPHAAASAPAPTVPPAPTALPAPTVPPAPTAAPAQHFPAPTQPAPTPLPVGTAPAAGPVPDAGSVPWQSQQPATPGYVAAEAVASQTTEYVQVAGLGAIRLASLGQRVGARLIDIVIVVLAYVIIARIVSAAAAASARATYSGYGYLESSAASIGAGIGGFILGTFLAAVFAYVYEVVMTAAWGRTVGKMIVGLRVIRAVDGRKPNVGNAFLRWISPGLGGLIPFVGPFGALLVLLSPTFDSSGRRQGWHDKMAGTLVVIGPKAVTKERGAALLNQARETADRYRR</sequence>
<evidence type="ECO:0000256" key="2">
    <source>
        <dbReference type="ARBA" id="ARBA00022475"/>
    </source>
</evidence>
<protein>
    <recommendedName>
        <fullName evidence="8">RDD domain-containing protein</fullName>
    </recommendedName>
</protein>
<evidence type="ECO:0000256" key="4">
    <source>
        <dbReference type="ARBA" id="ARBA00022989"/>
    </source>
</evidence>
<evidence type="ECO:0000259" key="8">
    <source>
        <dbReference type="Pfam" id="PF06271"/>
    </source>
</evidence>
<dbReference type="Pfam" id="PF06271">
    <property type="entry name" value="RDD"/>
    <property type="match status" value="1"/>
</dbReference>
<dbReference type="InterPro" id="IPR051791">
    <property type="entry name" value="Pra-immunoreactive"/>
</dbReference>
<dbReference type="PANTHER" id="PTHR36115:SF4">
    <property type="entry name" value="MEMBRANE PROTEIN"/>
    <property type="match status" value="1"/>
</dbReference>
<reference evidence="10" key="1">
    <citation type="journal article" date="2019" name="Int. J. Syst. Evol. Microbiol.">
        <title>The Global Catalogue of Microorganisms (GCM) 10K type strain sequencing project: providing services to taxonomists for standard genome sequencing and annotation.</title>
        <authorList>
            <consortium name="The Broad Institute Genomics Platform"/>
            <consortium name="The Broad Institute Genome Sequencing Center for Infectious Disease"/>
            <person name="Wu L."/>
            <person name="Ma J."/>
        </authorList>
    </citation>
    <scope>NUCLEOTIDE SEQUENCE [LARGE SCALE GENOMIC DNA]</scope>
    <source>
        <strain evidence="10">NBRC 108728</strain>
    </source>
</reference>
<feature type="transmembrane region" description="Helical" evidence="7">
    <location>
        <begin position="157"/>
        <end position="181"/>
    </location>
</feature>
<feature type="transmembrane region" description="Helical" evidence="7">
    <location>
        <begin position="193"/>
        <end position="217"/>
    </location>
</feature>
<keyword evidence="10" id="KW-1185">Reference proteome</keyword>
<dbReference type="Proteomes" id="UP001321486">
    <property type="component" value="Chromosome"/>
</dbReference>
<accession>A0ABM8GLK9</accession>
<proteinExistence type="predicted"/>
<keyword evidence="2" id="KW-1003">Cell membrane</keyword>
<gene>
    <name evidence="9" type="ORF">GCM10025867_15320</name>
</gene>
<evidence type="ECO:0000313" key="10">
    <source>
        <dbReference type="Proteomes" id="UP001321486"/>
    </source>
</evidence>
<dbReference type="PANTHER" id="PTHR36115">
    <property type="entry name" value="PROLINE-RICH ANTIGEN HOMOLOG-RELATED"/>
    <property type="match status" value="1"/>
</dbReference>
<evidence type="ECO:0000256" key="7">
    <source>
        <dbReference type="SAM" id="Phobius"/>
    </source>
</evidence>
<evidence type="ECO:0000256" key="1">
    <source>
        <dbReference type="ARBA" id="ARBA00004651"/>
    </source>
</evidence>
<organism evidence="9 10">
    <name type="scientific">Frondihabitans sucicola</name>
    <dbReference type="NCBI Taxonomy" id="1268041"/>
    <lineage>
        <taxon>Bacteria</taxon>
        <taxon>Bacillati</taxon>
        <taxon>Actinomycetota</taxon>
        <taxon>Actinomycetes</taxon>
        <taxon>Micrococcales</taxon>
        <taxon>Microbacteriaceae</taxon>
        <taxon>Frondihabitans</taxon>
    </lineage>
</organism>
<name>A0ABM8GLK9_9MICO</name>
<keyword evidence="3 7" id="KW-0812">Transmembrane</keyword>
<dbReference type="EMBL" id="AP027732">
    <property type="protein sequence ID" value="BDZ49291.1"/>
    <property type="molecule type" value="Genomic_DNA"/>
</dbReference>
<dbReference type="InterPro" id="IPR010432">
    <property type="entry name" value="RDD"/>
</dbReference>
<keyword evidence="4 7" id="KW-1133">Transmembrane helix</keyword>
<evidence type="ECO:0000256" key="5">
    <source>
        <dbReference type="ARBA" id="ARBA00023136"/>
    </source>
</evidence>
<feature type="region of interest" description="Disordered" evidence="6">
    <location>
        <begin position="49"/>
        <end position="112"/>
    </location>
</feature>
<evidence type="ECO:0000256" key="6">
    <source>
        <dbReference type="SAM" id="MobiDB-lite"/>
    </source>
</evidence>
<keyword evidence="5 7" id="KW-0472">Membrane</keyword>
<feature type="compositionally biased region" description="Pro residues" evidence="6">
    <location>
        <begin position="53"/>
        <end position="72"/>
    </location>
</feature>